<dbReference type="InterPro" id="IPR002698">
    <property type="entry name" value="FTHF_cligase"/>
</dbReference>
<accession>A0A4Z0LXA0</accession>
<dbReference type="AlphaFoldDB" id="A0A4Z0LXA0"/>
<gene>
    <name evidence="1" type="ORF">E4634_16825</name>
</gene>
<dbReference type="PANTHER" id="PTHR13017:SF0">
    <property type="entry name" value="METHENYLTETRAHYDROFOLATE SYNTHASE DOMAIN-CONTAINING PROTEIN"/>
    <property type="match status" value="1"/>
</dbReference>
<dbReference type="GO" id="GO:0005737">
    <property type="term" value="C:cytoplasm"/>
    <property type="evidence" value="ECO:0007669"/>
    <property type="project" value="TreeGrafter"/>
</dbReference>
<dbReference type="SUPFAM" id="SSF100950">
    <property type="entry name" value="NagB/RpiA/CoA transferase-like"/>
    <property type="match status" value="1"/>
</dbReference>
<reference evidence="1 2" key="1">
    <citation type="submission" date="2019-04" db="EMBL/GenBank/DDBJ databases">
        <title>Taxonomy of novel Haliea sp. from mangrove soil of West Coast of India.</title>
        <authorList>
            <person name="Verma A."/>
            <person name="Kumar P."/>
            <person name="Krishnamurthi S."/>
        </authorList>
    </citation>
    <scope>NUCLEOTIDE SEQUENCE [LARGE SCALE GENOMIC DNA]</scope>
    <source>
        <strain evidence="1 2">SAOS-164</strain>
    </source>
</reference>
<protein>
    <submittedName>
        <fullName evidence="1">5-formyltetrahydrofolate cyclo-ligase</fullName>
    </submittedName>
</protein>
<dbReference type="Pfam" id="PF01812">
    <property type="entry name" value="5-FTHF_cyc-lig"/>
    <property type="match status" value="1"/>
</dbReference>
<keyword evidence="2" id="KW-1185">Reference proteome</keyword>
<organism evidence="1 2">
    <name type="scientific">Mangrovimicrobium sediminis</name>
    <dbReference type="NCBI Taxonomy" id="2562682"/>
    <lineage>
        <taxon>Bacteria</taxon>
        <taxon>Pseudomonadati</taxon>
        <taxon>Pseudomonadota</taxon>
        <taxon>Gammaproteobacteria</taxon>
        <taxon>Cellvibrionales</taxon>
        <taxon>Halieaceae</taxon>
        <taxon>Mangrovimicrobium</taxon>
    </lineage>
</organism>
<dbReference type="Gene3D" id="3.40.50.10420">
    <property type="entry name" value="NagB/RpiA/CoA transferase-like"/>
    <property type="match status" value="1"/>
</dbReference>
<evidence type="ECO:0000313" key="2">
    <source>
        <dbReference type="Proteomes" id="UP000298050"/>
    </source>
</evidence>
<sequence length="257" mass="28101">MTEGTTIRDGRWRGRHAGKDALRQRVWRTLDEQGYAVGSPYSAIPDFVGADQAALQLAALPFWASAQVVKCNPDRGQAWVRLQALKEGKRVYTPVPELTAEFPFIHLDPAALTAAGIPFEDVMYSEGALAHGERVEFEQMAPMDICAVGCVAVSPSGGRTGKGAGFADLEMGIFRELGLLRPGVPVVTTVHEAQLVEDAEIVMQPHDTPLDWIITPERCIETRSPYPRPGQLDWDAVQPDQFAAIPFLSALRARLSP</sequence>
<evidence type="ECO:0000313" key="1">
    <source>
        <dbReference type="EMBL" id="TGD71778.1"/>
    </source>
</evidence>
<dbReference type="RefSeq" id="WP_135445822.1">
    <property type="nucleotide sequence ID" value="NZ_SRLE01000012.1"/>
</dbReference>
<dbReference type="PANTHER" id="PTHR13017">
    <property type="entry name" value="5-FORMYLTETRAHYDROFOLATE CYCLO-LIGASE-RELATED"/>
    <property type="match status" value="1"/>
</dbReference>
<name>A0A4Z0LXA0_9GAMM</name>
<dbReference type="Proteomes" id="UP000298050">
    <property type="component" value="Unassembled WGS sequence"/>
</dbReference>
<dbReference type="GO" id="GO:0016874">
    <property type="term" value="F:ligase activity"/>
    <property type="evidence" value="ECO:0007669"/>
    <property type="project" value="UniProtKB-KW"/>
</dbReference>
<dbReference type="InterPro" id="IPR024185">
    <property type="entry name" value="FTHF_cligase-like_sf"/>
</dbReference>
<proteinExistence type="predicted"/>
<comment type="caution">
    <text evidence="1">The sequence shown here is derived from an EMBL/GenBank/DDBJ whole genome shotgun (WGS) entry which is preliminary data.</text>
</comment>
<keyword evidence="1" id="KW-0436">Ligase</keyword>
<dbReference type="OrthoDB" id="9156280at2"/>
<dbReference type="InterPro" id="IPR037171">
    <property type="entry name" value="NagB/RpiA_transferase-like"/>
</dbReference>
<dbReference type="EMBL" id="SRLE01000012">
    <property type="protein sequence ID" value="TGD71778.1"/>
    <property type="molecule type" value="Genomic_DNA"/>
</dbReference>